<sequence length="591" mass="67355">MPSPTLLSLPAELITRIIDLADPSTHLNLACACTHLFKCAKKILTHHREAHQRFSIVSDIDPSSIPTLLRSASGITSPIDAWHVQHLELWGSRWDWTEWRPWSLRKTAEVAGAPRQKRRHVFLKAPRLEWVIPRWELAHYLKIMREELGLPEDLILLIVLCPRLESLKFMYNRHDKVASRRGLHWLTFVLGKSWINSSWPPGLQSLRDVAVGLTSKTCLDDEVVYLWYPRSYLTGLMKLPNLRSLYFRGLRPQDHPEIDGEDVVVANRYLGNDGALASSTTINLRDAADELPARCSSVENLYLKDTGDYENTAELAAAPKTLRSYTIHGGSIGFYQVSDCDIQLEFMVQEQRESLESIIIYDSSELQGYRCTLYRLGHEIPVHDCIKLRQIHVEMSDFLTSAYYMFPWGDGEFQEVGEVWKDASKHQDCAEVIAGYLPASLEALVLGNSREITSMEMEEDILIRIILSNKLPSLKAIFIQTPDHGDGIYSLTKLCKVGCENGVDIRVKTNAQVPRHEIQLPMAPQALNYQTRQNAQQSEFDPFKGCWIVAARDTQANEQTGDVSVDDVFETLDEDVETDDDYPDLHRQYYG</sequence>
<proteinExistence type="predicted"/>
<reference evidence="1 2" key="1">
    <citation type="submission" date="2020-05" db="EMBL/GenBank/DDBJ databases">
        <title>Identification and distribution of gene clusters putatively required for synthesis of sphingolipid metabolism inhibitors in phylogenetically diverse species of the filamentous fungus Fusarium.</title>
        <authorList>
            <person name="Kim H.-S."/>
            <person name="Busman M."/>
            <person name="Brown D.W."/>
            <person name="Divon H."/>
            <person name="Uhlig S."/>
            <person name="Proctor R.H."/>
        </authorList>
    </citation>
    <scope>NUCLEOTIDE SEQUENCE [LARGE SCALE GENOMIC DNA]</scope>
    <source>
        <strain evidence="1 2">NRRL 36939</strain>
    </source>
</reference>
<protein>
    <recommendedName>
        <fullName evidence="3">F-box domain-containing protein</fullName>
    </recommendedName>
</protein>
<accession>A0A8H5UUI8</accession>
<evidence type="ECO:0008006" key="3">
    <source>
        <dbReference type="Google" id="ProtNLM"/>
    </source>
</evidence>
<evidence type="ECO:0000313" key="2">
    <source>
        <dbReference type="Proteomes" id="UP000546213"/>
    </source>
</evidence>
<evidence type="ECO:0000313" key="1">
    <source>
        <dbReference type="EMBL" id="KAF5597875.1"/>
    </source>
</evidence>
<gene>
    <name evidence="1" type="ORF">FPCIR_3451</name>
</gene>
<dbReference type="OrthoDB" id="3644718at2759"/>
<organism evidence="1 2">
    <name type="scientific">Fusarium pseudocircinatum</name>
    <dbReference type="NCBI Taxonomy" id="56676"/>
    <lineage>
        <taxon>Eukaryota</taxon>
        <taxon>Fungi</taxon>
        <taxon>Dikarya</taxon>
        <taxon>Ascomycota</taxon>
        <taxon>Pezizomycotina</taxon>
        <taxon>Sordariomycetes</taxon>
        <taxon>Hypocreomycetidae</taxon>
        <taxon>Hypocreales</taxon>
        <taxon>Nectriaceae</taxon>
        <taxon>Fusarium</taxon>
        <taxon>Fusarium fujikuroi species complex</taxon>
    </lineage>
</organism>
<dbReference type="AlphaFoldDB" id="A0A8H5UUI8"/>
<name>A0A8H5UUI8_9HYPO</name>
<keyword evidence="2" id="KW-1185">Reference proteome</keyword>
<comment type="caution">
    <text evidence="1">The sequence shown here is derived from an EMBL/GenBank/DDBJ whole genome shotgun (WGS) entry which is preliminary data.</text>
</comment>
<dbReference type="EMBL" id="JAAOAS010000072">
    <property type="protein sequence ID" value="KAF5597875.1"/>
    <property type="molecule type" value="Genomic_DNA"/>
</dbReference>
<dbReference type="Proteomes" id="UP000546213">
    <property type="component" value="Unassembled WGS sequence"/>
</dbReference>